<feature type="region of interest" description="Disordered" evidence="11">
    <location>
        <begin position="893"/>
        <end position="944"/>
    </location>
</feature>
<dbReference type="Pfam" id="PF25399">
    <property type="entry name" value="DeaD_dimer"/>
    <property type="match status" value="1"/>
</dbReference>
<dbReference type="PROSITE" id="PS51192">
    <property type="entry name" value="HELICASE_ATP_BIND_1"/>
    <property type="match status" value="1"/>
</dbReference>
<dbReference type="GO" id="GO:0000027">
    <property type="term" value="P:ribosomal large subunit assembly"/>
    <property type="evidence" value="ECO:0007669"/>
    <property type="project" value="UniProtKB-UniRule"/>
</dbReference>
<dbReference type="Gene3D" id="3.40.50.300">
    <property type="entry name" value="P-loop containing nucleotide triphosphate hydrolases"/>
    <property type="match status" value="2"/>
</dbReference>
<evidence type="ECO:0000256" key="6">
    <source>
        <dbReference type="ARBA" id="ARBA00022884"/>
    </source>
</evidence>
<dbReference type="SUPFAM" id="SSF52540">
    <property type="entry name" value="P-loop containing nucleoside triphosphate hydrolases"/>
    <property type="match status" value="1"/>
</dbReference>
<dbReference type="Proteomes" id="UP000318017">
    <property type="component" value="Chromosome"/>
</dbReference>
<keyword evidence="3 9" id="KW-0378">Hydrolase</keyword>
<evidence type="ECO:0000256" key="4">
    <source>
        <dbReference type="ARBA" id="ARBA00022806"/>
    </source>
</evidence>
<feature type="region of interest" description="Disordered" evidence="11">
    <location>
        <begin position="303"/>
        <end position="328"/>
    </location>
</feature>
<dbReference type="InterPro" id="IPR011545">
    <property type="entry name" value="DEAD/DEAH_box_helicase_dom"/>
</dbReference>
<dbReference type="GO" id="GO:0005524">
    <property type="term" value="F:ATP binding"/>
    <property type="evidence" value="ECO:0007669"/>
    <property type="project" value="UniProtKB-UniRule"/>
</dbReference>
<feature type="domain" description="Helicase ATP-binding" evidence="12">
    <location>
        <begin position="369"/>
        <end position="540"/>
    </location>
</feature>
<reference evidence="15 16" key="1">
    <citation type="submission" date="2019-02" db="EMBL/GenBank/DDBJ databases">
        <title>Deep-cultivation of Planctomycetes and their phenomic and genomic characterization uncovers novel biology.</title>
        <authorList>
            <person name="Wiegand S."/>
            <person name="Jogler M."/>
            <person name="Boedeker C."/>
            <person name="Pinto D."/>
            <person name="Vollmers J."/>
            <person name="Rivas-Marin E."/>
            <person name="Kohn T."/>
            <person name="Peeters S.H."/>
            <person name="Heuer A."/>
            <person name="Rast P."/>
            <person name="Oberbeckmann S."/>
            <person name="Bunk B."/>
            <person name="Jeske O."/>
            <person name="Meyerdierks A."/>
            <person name="Storesund J.E."/>
            <person name="Kallscheuer N."/>
            <person name="Luecker S."/>
            <person name="Lage O.M."/>
            <person name="Pohl T."/>
            <person name="Merkel B.J."/>
            <person name="Hornburger P."/>
            <person name="Mueller R.-W."/>
            <person name="Bruemmer F."/>
            <person name="Labrenz M."/>
            <person name="Spormann A.M."/>
            <person name="Op den Camp H."/>
            <person name="Overmann J."/>
            <person name="Amann R."/>
            <person name="Jetten M.S.M."/>
            <person name="Mascher T."/>
            <person name="Medema M.H."/>
            <person name="Devos D.P."/>
            <person name="Kaster A.-K."/>
            <person name="Ovreas L."/>
            <person name="Rohde M."/>
            <person name="Galperin M.Y."/>
            <person name="Jogler C."/>
        </authorList>
    </citation>
    <scope>NUCLEOTIDE SEQUENCE [LARGE SCALE GENOMIC DNA]</scope>
    <source>
        <strain evidence="15 16">Q31a</strain>
    </source>
</reference>
<dbReference type="GO" id="GO:0033592">
    <property type="term" value="F:RNA strand annealing activity"/>
    <property type="evidence" value="ECO:0007669"/>
    <property type="project" value="TreeGrafter"/>
</dbReference>
<keyword evidence="7 9" id="KW-0346">Stress response</keyword>
<dbReference type="Gene3D" id="3.30.70.330">
    <property type="match status" value="1"/>
</dbReference>
<comment type="subcellular location">
    <subcellularLocation>
        <location evidence="9">Cytoplasm</location>
    </subcellularLocation>
</comment>
<comment type="function">
    <text evidence="9">DEAD-box RNA helicase involved in various cellular processes at low temperature, including ribosome biogenesis, mRNA degradation and translation initiation.</text>
</comment>
<feature type="region of interest" description="Disordered" evidence="11">
    <location>
        <begin position="49"/>
        <end position="81"/>
    </location>
</feature>
<evidence type="ECO:0000259" key="13">
    <source>
        <dbReference type="PROSITE" id="PS51194"/>
    </source>
</evidence>
<dbReference type="FunFam" id="3.40.50.300:FF:000108">
    <property type="entry name" value="ATP-dependent RNA helicase RhlE"/>
    <property type="match status" value="1"/>
</dbReference>
<feature type="domain" description="Helicase C-terminal" evidence="13">
    <location>
        <begin position="551"/>
        <end position="711"/>
    </location>
</feature>
<gene>
    <name evidence="9 15" type="primary">deaD</name>
    <name evidence="9" type="synonym">csdA</name>
    <name evidence="15" type="ORF">Q31a_13110</name>
</gene>
<dbReference type="InterPro" id="IPR014014">
    <property type="entry name" value="RNA_helicase_DEAD_Q_motif"/>
</dbReference>
<dbReference type="AlphaFoldDB" id="A0A518G337"/>
<evidence type="ECO:0000256" key="7">
    <source>
        <dbReference type="ARBA" id="ARBA00023016"/>
    </source>
</evidence>
<keyword evidence="2 9" id="KW-0547">Nucleotide-binding</keyword>
<dbReference type="SMART" id="SM00487">
    <property type="entry name" value="DEXDc"/>
    <property type="match status" value="1"/>
</dbReference>
<evidence type="ECO:0000256" key="1">
    <source>
        <dbReference type="ARBA" id="ARBA00022490"/>
    </source>
</evidence>
<evidence type="ECO:0000256" key="5">
    <source>
        <dbReference type="ARBA" id="ARBA00022840"/>
    </source>
</evidence>
<dbReference type="GO" id="GO:0070417">
    <property type="term" value="P:cellular response to cold"/>
    <property type="evidence" value="ECO:0007669"/>
    <property type="project" value="InterPro"/>
</dbReference>
<keyword evidence="1 9" id="KW-0963">Cytoplasm</keyword>
<feature type="domain" description="DEAD-box RNA helicase Q" evidence="14">
    <location>
        <begin position="338"/>
        <end position="366"/>
    </location>
</feature>
<evidence type="ECO:0000256" key="3">
    <source>
        <dbReference type="ARBA" id="ARBA00022801"/>
    </source>
</evidence>
<feature type="compositionally biased region" description="Low complexity" evidence="11">
    <location>
        <begin position="49"/>
        <end position="75"/>
    </location>
</feature>
<dbReference type="InterPro" id="IPR050547">
    <property type="entry name" value="DEAD_box_RNA_helicases"/>
</dbReference>
<dbReference type="EMBL" id="CP036298">
    <property type="protein sequence ID" value="QDV23018.1"/>
    <property type="molecule type" value="Genomic_DNA"/>
</dbReference>
<dbReference type="PROSITE" id="PS00039">
    <property type="entry name" value="DEAD_ATP_HELICASE"/>
    <property type="match status" value="1"/>
</dbReference>
<feature type="compositionally biased region" description="Basic and acidic residues" evidence="11">
    <location>
        <begin position="776"/>
        <end position="806"/>
    </location>
</feature>
<dbReference type="InterPro" id="IPR057325">
    <property type="entry name" value="DeaD_dimer"/>
</dbReference>
<name>A0A518G337_9BACT</name>
<dbReference type="GO" id="GO:0003724">
    <property type="term" value="F:RNA helicase activity"/>
    <property type="evidence" value="ECO:0007669"/>
    <property type="project" value="UniProtKB-UniRule"/>
</dbReference>
<organism evidence="15 16">
    <name type="scientific">Aureliella helgolandensis</name>
    <dbReference type="NCBI Taxonomy" id="2527968"/>
    <lineage>
        <taxon>Bacteria</taxon>
        <taxon>Pseudomonadati</taxon>
        <taxon>Planctomycetota</taxon>
        <taxon>Planctomycetia</taxon>
        <taxon>Pirellulales</taxon>
        <taxon>Pirellulaceae</taxon>
        <taxon>Aureliella</taxon>
    </lineage>
</organism>
<evidence type="ECO:0000256" key="9">
    <source>
        <dbReference type="HAMAP-Rule" id="MF_00964"/>
    </source>
</evidence>
<evidence type="ECO:0000256" key="11">
    <source>
        <dbReference type="SAM" id="MobiDB-lite"/>
    </source>
</evidence>
<dbReference type="HAMAP" id="MF_00964">
    <property type="entry name" value="DEAD_helicase_DeaD"/>
    <property type="match status" value="1"/>
</dbReference>
<dbReference type="CDD" id="cd00268">
    <property type="entry name" value="DEADc"/>
    <property type="match status" value="1"/>
</dbReference>
<dbReference type="GO" id="GO:0016887">
    <property type="term" value="F:ATP hydrolysis activity"/>
    <property type="evidence" value="ECO:0007669"/>
    <property type="project" value="RHEA"/>
</dbReference>
<dbReference type="InterPro" id="IPR000629">
    <property type="entry name" value="RNA-helicase_DEAD-box_CS"/>
</dbReference>
<protein>
    <recommendedName>
        <fullName evidence="9">ATP-dependent RNA helicase DeaD</fullName>
        <ecNumber evidence="9">3.6.4.13</ecNumber>
    </recommendedName>
    <alternativeName>
        <fullName evidence="9">Cold-shock DEAD box protein A</fullName>
    </alternativeName>
</protein>
<dbReference type="InterPro" id="IPR044742">
    <property type="entry name" value="DEAD/DEAH_RhlB"/>
</dbReference>
<comment type="catalytic activity">
    <reaction evidence="8 9">
        <text>ATP + H2O = ADP + phosphate + H(+)</text>
        <dbReference type="Rhea" id="RHEA:13065"/>
        <dbReference type="ChEBI" id="CHEBI:15377"/>
        <dbReference type="ChEBI" id="CHEBI:15378"/>
        <dbReference type="ChEBI" id="CHEBI:30616"/>
        <dbReference type="ChEBI" id="CHEBI:43474"/>
        <dbReference type="ChEBI" id="CHEBI:456216"/>
        <dbReference type="EC" id="3.6.4.13"/>
    </reaction>
</comment>
<dbReference type="InterPro" id="IPR034415">
    <property type="entry name" value="CsdA_RRM"/>
</dbReference>
<dbReference type="KEGG" id="ahel:Q31a_13110"/>
<dbReference type="EC" id="3.6.4.13" evidence="9"/>
<evidence type="ECO:0000259" key="14">
    <source>
        <dbReference type="PROSITE" id="PS51195"/>
    </source>
</evidence>
<keyword evidence="5 9" id="KW-0067">ATP-binding</keyword>
<evidence type="ECO:0000256" key="2">
    <source>
        <dbReference type="ARBA" id="ARBA00022741"/>
    </source>
</evidence>
<evidence type="ECO:0000313" key="16">
    <source>
        <dbReference type="Proteomes" id="UP000318017"/>
    </source>
</evidence>
<feature type="region of interest" description="Disordered" evidence="11">
    <location>
        <begin position="768"/>
        <end position="828"/>
    </location>
</feature>
<dbReference type="InterPro" id="IPR027417">
    <property type="entry name" value="P-loop_NTPase"/>
</dbReference>
<evidence type="ECO:0000256" key="10">
    <source>
        <dbReference type="PROSITE-ProRule" id="PRU00552"/>
    </source>
</evidence>
<keyword evidence="6 9" id="KW-0694">RNA-binding</keyword>
<evidence type="ECO:0000259" key="12">
    <source>
        <dbReference type="PROSITE" id="PS51192"/>
    </source>
</evidence>
<keyword evidence="4 9" id="KW-0347">Helicase</keyword>
<accession>A0A518G337</accession>
<dbReference type="PROSITE" id="PS51195">
    <property type="entry name" value="Q_MOTIF"/>
    <property type="match status" value="1"/>
</dbReference>
<dbReference type="InterPro" id="IPR028618">
    <property type="entry name" value="DEAD_helicase_DeaD"/>
</dbReference>
<dbReference type="PROSITE" id="PS51194">
    <property type="entry name" value="HELICASE_CTER"/>
    <property type="match status" value="1"/>
</dbReference>
<dbReference type="CDD" id="cd18787">
    <property type="entry name" value="SF2_C_DEAD"/>
    <property type="match status" value="1"/>
</dbReference>
<dbReference type="Pfam" id="PF03880">
    <property type="entry name" value="DbpA"/>
    <property type="match status" value="1"/>
</dbReference>
<dbReference type="PANTHER" id="PTHR47963">
    <property type="entry name" value="DEAD-BOX ATP-DEPENDENT RNA HELICASE 47, MITOCHONDRIAL"/>
    <property type="match status" value="1"/>
</dbReference>
<dbReference type="InterPro" id="IPR012677">
    <property type="entry name" value="Nucleotide-bd_a/b_plait_sf"/>
</dbReference>
<dbReference type="InterPro" id="IPR001650">
    <property type="entry name" value="Helicase_C-like"/>
</dbReference>
<dbReference type="CDD" id="cd12499">
    <property type="entry name" value="RRM_EcCsdA_like"/>
    <property type="match status" value="1"/>
</dbReference>
<dbReference type="SMART" id="SM00490">
    <property type="entry name" value="HELICc"/>
    <property type="match status" value="1"/>
</dbReference>
<dbReference type="GO" id="GO:0005840">
    <property type="term" value="C:ribosome"/>
    <property type="evidence" value="ECO:0007669"/>
    <property type="project" value="TreeGrafter"/>
</dbReference>
<comment type="similarity">
    <text evidence="9">Belongs to the DEAD box helicase family. DeaD/CsdA subfamily.</text>
</comment>
<keyword evidence="16" id="KW-1185">Reference proteome</keyword>
<dbReference type="GO" id="GO:0005829">
    <property type="term" value="C:cytosol"/>
    <property type="evidence" value="ECO:0007669"/>
    <property type="project" value="TreeGrafter"/>
</dbReference>
<feature type="short sequence motif" description="Q motif" evidence="10">
    <location>
        <begin position="338"/>
        <end position="366"/>
    </location>
</feature>
<dbReference type="Pfam" id="PF00270">
    <property type="entry name" value="DEAD"/>
    <property type="match status" value="1"/>
</dbReference>
<dbReference type="GO" id="GO:0006401">
    <property type="term" value="P:RNA catabolic process"/>
    <property type="evidence" value="ECO:0007669"/>
    <property type="project" value="UniProtKB-UniRule"/>
</dbReference>
<dbReference type="PANTHER" id="PTHR47963:SF8">
    <property type="entry name" value="ATP-DEPENDENT RNA HELICASE DEAD"/>
    <property type="match status" value="1"/>
</dbReference>
<sequence length="944" mass="100458">MTTALSKKTESDLDAEILAKLKAEIAQEAAQKIKLAKAAKRQTLTDSLTGSSLLPAGAPPAQENAAAAQTHTAQPEITPVPTPAAPVVQAAVAATVEVAAKAATAAVEAVAAPTAAMPSAVADQAVVSTPESSAPDTSEAEATVIEVHATEVPVAETPVVEAPVVEAPVVEAPVVEATVVEVAASSSVSEEAVEAAPISAATAPAEEPGSASQEMVSEPVTIAVEAAVSLAEPPRAAPALASAPSVIEQTIAAAALPTAAPSDAVDTPELTPQQIAKKLRKKAKKAAKAAEAAAAAMAAANSAGTASDKVESDKATTETVVPKPATAEDAPAAEDVGVVFRDLALSEEVQLAVQMSGYITPTAVQAEIIPYMLDGRDVLAQSQTGTGKTAAFALPILSRINLDETKPQILVLAPTRELATQVAKSFETYAKCMPKLKVAAIYGGADYDSQLRLLRRGVQVVVGTPGRVIDHIRRGTFHLDNIQCVVLDEADEMLNMGFFEDVEFVLAQTPQDKQVALFSATMPPQIRRIADEYLKDPATITIRRNTITADSIEQMCVFVEEYNKPELLARMLEMEDTDGVIVFTKTKESTVQVAERLSKIGISAAALNGDLPQARRQRAVDQLKAGQLDVLVATDVAARGLDVQRISHVFNYDLPHDSESYIHRIGRTGRAGRSGVAVIFLTHRQSGKLRLIERATKRTIDIINMPTAEVINKKRIERFKHQITHQLQGGDLGPYHKLVGEYLAETGEAPERVAAALAAISQGKSPMFVKDLPTAPERRSNSREDRGGRFGDRDSRSSGGDRDDRPRRRSGPPNRGMRRFRIEVGSQDGVRPGNIVGAIANEAGLSGRDIGPIDIRSQFSIVDLPEHVEGELMNQLQRTWVAGKQLQISPFNERSFSDSESGGRRGPPAARQGSGERREFSKTYKGKPAAGKFEKTFSKKRKKR</sequence>
<evidence type="ECO:0000313" key="15">
    <source>
        <dbReference type="EMBL" id="QDV23018.1"/>
    </source>
</evidence>
<dbReference type="InterPro" id="IPR014001">
    <property type="entry name" value="Helicase_ATP-bd"/>
</dbReference>
<dbReference type="Pfam" id="PF00271">
    <property type="entry name" value="Helicase_C"/>
    <property type="match status" value="1"/>
</dbReference>
<proteinExistence type="inferred from homology"/>
<evidence type="ECO:0000256" key="8">
    <source>
        <dbReference type="ARBA" id="ARBA00047984"/>
    </source>
</evidence>
<dbReference type="InterPro" id="IPR005580">
    <property type="entry name" value="DbpA/CsdA_RNA-bd_dom"/>
</dbReference>